<comment type="caution">
    <text evidence="11">The sequence shown here is derived from an EMBL/GenBank/DDBJ whole genome shotgun (WGS) entry which is preliminary data.</text>
</comment>
<feature type="signal peptide" evidence="10">
    <location>
        <begin position="1"/>
        <end position="28"/>
    </location>
</feature>
<evidence type="ECO:0000313" key="12">
    <source>
        <dbReference type="Proteomes" id="UP000685013"/>
    </source>
</evidence>
<evidence type="ECO:0000256" key="3">
    <source>
        <dbReference type="ARBA" id="ARBA00012780"/>
    </source>
</evidence>
<name>A0AAV6N2K0_9ROSI</name>
<evidence type="ECO:0000313" key="11">
    <source>
        <dbReference type="EMBL" id="KAG6590189.1"/>
    </source>
</evidence>
<evidence type="ECO:0000256" key="6">
    <source>
        <dbReference type="ARBA" id="ARBA00033335"/>
    </source>
</evidence>
<protein>
    <recommendedName>
        <fullName evidence="3">glucan endo-1,3-beta-D-glucosidase</fullName>
        <ecNumber evidence="3">3.2.1.39</ecNumber>
    </recommendedName>
    <alternativeName>
        <fullName evidence="6">(1-&gt;3)-beta-glucan endohydrolase</fullName>
    </alternativeName>
    <alternativeName>
        <fullName evidence="7">Beta-1,3-endoglucanase</fullName>
    </alternativeName>
</protein>
<sequence length="423" mass="46292">MMKNRESTLCSINVLLLLGALIPPGFKSADIAMAIEDEDSMALLPFGSASRFGSFTAGCKGPSVGNVHIGVCYGQLGDNLPPTSEVVALFNQYNIRKMRLYDPNRASLNALSGSNVELMLGLPNSDLQTIASSQEQANAWVHNNIITFPNVKFKYIVVGNEVQPSSPDVEFVVPAMKNIYTALSTNALVDQIKVSTAVDTGILGTSFPPSSGSFTKNARLLLDPIIRFLNDNRSPLLVNLYPYFSYAANSRNIRLDYALFTAPSTVVTDGQFSYHNLFDAIVDAIYAALEKADGKNLEIVIAESGWPTMGGAAASVDNARSYINNLIRHVKGGTPRHPKKSIETYIFAMFDENQRNNSEMEKHFGLKSSNMAMAMVIQDEDYTALLPFGLTSGIIGSFIPECRVSLPNGTLSHHLFHFYIFEF</sequence>
<comment type="catalytic activity">
    <reaction evidence="1">
        <text>Hydrolysis of (1-&gt;3)-beta-D-glucosidic linkages in (1-&gt;3)-beta-D-glucans.</text>
        <dbReference type="EC" id="3.2.1.39"/>
    </reaction>
</comment>
<evidence type="ECO:0000256" key="9">
    <source>
        <dbReference type="RuleBase" id="RU004336"/>
    </source>
</evidence>
<dbReference type="GO" id="GO:0042973">
    <property type="term" value="F:glucan endo-1,3-beta-D-glucosidase activity"/>
    <property type="evidence" value="ECO:0007669"/>
    <property type="project" value="UniProtKB-EC"/>
</dbReference>
<feature type="chain" id="PRO_5043372338" description="glucan endo-1,3-beta-D-glucosidase" evidence="10">
    <location>
        <begin position="29"/>
        <end position="423"/>
    </location>
</feature>
<dbReference type="AlphaFoldDB" id="A0AAV6N2K0"/>
<dbReference type="Pfam" id="PF00332">
    <property type="entry name" value="Glyco_hydro_17"/>
    <property type="match status" value="1"/>
</dbReference>
<keyword evidence="4 9" id="KW-0378">Hydrolase</keyword>
<dbReference type="FunFam" id="3.20.20.80:FF:000010">
    <property type="entry name" value="glucan endo-1,3-beta-glucosidase, basic"/>
    <property type="match status" value="1"/>
</dbReference>
<dbReference type="PROSITE" id="PS00587">
    <property type="entry name" value="GLYCOSYL_HYDROL_F17"/>
    <property type="match status" value="1"/>
</dbReference>
<dbReference type="InterPro" id="IPR044965">
    <property type="entry name" value="Glyco_hydro_17_plant"/>
</dbReference>
<dbReference type="Proteomes" id="UP000685013">
    <property type="component" value="Chromosome 10"/>
</dbReference>
<dbReference type="InterPro" id="IPR000490">
    <property type="entry name" value="Glyco_hydro_17"/>
</dbReference>
<evidence type="ECO:0000256" key="1">
    <source>
        <dbReference type="ARBA" id="ARBA00000382"/>
    </source>
</evidence>
<evidence type="ECO:0000256" key="7">
    <source>
        <dbReference type="ARBA" id="ARBA00033417"/>
    </source>
</evidence>
<proteinExistence type="inferred from homology"/>
<dbReference type="PANTHER" id="PTHR32227">
    <property type="entry name" value="GLUCAN ENDO-1,3-BETA-GLUCOSIDASE BG1-RELATED-RELATED"/>
    <property type="match status" value="1"/>
</dbReference>
<evidence type="ECO:0000256" key="10">
    <source>
        <dbReference type="SAM" id="SignalP"/>
    </source>
</evidence>
<evidence type="ECO:0000256" key="8">
    <source>
        <dbReference type="RuleBase" id="RU004335"/>
    </source>
</evidence>
<organism evidence="11 12">
    <name type="scientific">Cucurbita argyrosperma subsp. sororia</name>
    <dbReference type="NCBI Taxonomy" id="37648"/>
    <lineage>
        <taxon>Eukaryota</taxon>
        <taxon>Viridiplantae</taxon>
        <taxon>Streptophyta</taxon>
        <taxon>Embryophyta</taxon>
        <taxon>Tracheophyta</taxon>
        <taxon>Spermatophyta</taxon>
        <taxon>Magnoliopsida</taxon>
        <taxon>eudicotyledons</taxon>
        <taxon>Gunneridae</taxon>
        <taxon>Pentapetalae</taxon>
        <taxon>rosids</taxon>
        <taxon>fabids</taxon>
        <taxon>Cucurbitales</taxon>
        <taxon>Cucurbitaceae</taxon>
        <taxon>Cucurbiteae</taxon>
        <taxon>Cucurbita</taxon>
    </lineage>
</organism>
<keyword evidence="12" id="KW-1185">Reference proteome</keyword>
<gene>
    <name evidence="11" type="primary">GNS1</name>
    <name evidence="11" type="ORF">SDJN03_15612</name>
</gene>
<dbReference type="GO" id="GO:0005975">
    <property type="term" value="P:carbohydrate metabolic process"/>
    <property type="evidence" value="ECO:0007669"/>
    <property type="project" value="InterPro"/>
</dbReference>
<accession>A0AAV6N2K0</accession>
<comment type="similarity">
    <text evidence="2 8">Belongs to the glycosyl hydrolase 17 family.</text>
</comment>
<evidence type="ECO:0000256" key="5">
    <source>
        <dbReference type="ARBA" id="ARBA00023295"/>
    </source>
</evidence>
<dbReference type="EMBL" id="JAGKQH010000010">
    <property type="protein sequence ID" value="KAG6590189.1"/>
    <property type="molecule type" value="Genomic_DNA"/>
</dbReference>
<reference evidence="11 12" key="1">
    <citation type="journal article" date="2021" name="Hortic Res">
        <title>The domestication of Cucurbita argyrosperma as revealed by the genome of its wild relative.</title>
        <authorList>
            <person name="Barrera-Redondo J."/>
            <person name="Sanchez-de la Vega G."/>
            <person name="Aguirre-Liguori J.A."/>
            <person name="Castellanos-Morales G."/>
            <person name="Gutierrez-Guerrero Y.T."/>
            <person name="Aguirre-Dugua X."/>
            <person name="Aguirre-Planter E."/>
            <person name="Tenaillon M.I."/>
            <person name="Lira-Saade R."/>
            <person name="Eguiarte L.E."/>
        </authorList>
    </citation>
    <scope>NUCLEOTIDE SEQUENCE [LARGE SCALE GENOMIC DNA]</scope>
    <source>
        <strain evidence="11">JBR-2021</strain>
    </source>
</reference>
<keyword evidence="5 9" id="KW-0326">Glycosidase</keyword>
<keyword evidence="10" id="KW-0732">Signal</keyword>
<feature type="non-terminal residue" evidence="11">
    <location>
        <position position="1"/>
    </location>
</feature>
<dbReference type="EC" id="3.2.1.39" evidence="3"/>
<evidence type="ECO:0000256" key="2">
    <source>
        <dbReference type="ARBA" id="ARBA00008773"/>
    </source>
</evidence>
<evidence type="ECO:0000256" key="4">
    <source>
        <dbReference type="ARBA" id="ARBA00022801"/>
    </source>
</evidence>